<dbReference type="AlphaFoldDB" id="A0A1B8Q5U6"/>
<evidence type="ECO:0000313" key="3">
    <source>
        <dbReference type="Proteomes" id="UP000092607"/>
    </source>
</evidence>
<protein>
    <recommendedName>
        <fullName evidence="1">HTH OST-type domain-containing protein</fullName>
    </recommendedName>
</protein>
<dbReference type="InterPro" id="IPR041966">
    <property type="entry name" value="LOTUS-like"/>
</dbReference>
<reference evidence="2 3" key="1">
    <citation type="submission" date="2016-06" db="EMBL/GenBank/DDBJ databases">
        <title>Draft genome of Moraxella lacunata CCUG 57757A.</title>
        <authorList>
            <person name="Salva-Serra F."/>
            <person name="Engstrom-Jakobsson H."/>
            <person name="Thorell K."/>
            <person name="Gonzales-Siles L."/>
            <person name="Karlsson R."/>
            <person name="Boulund F."/>
            <person name="Engstrand L."/>
            <person name="Kristiansson E."/>
            <person name="Moore E."/>
        </authorList>
    </citation>
    <scope>NUCLEOTIDE SEQUENCE [LARGE SCALE GENOMIC DNA]</scope>
    <source>
        <strain evidence="2 3">CCUG 57757A</strain>
    </source>
</reference>
<dbReference type="PROSITE" id="PS51644">
    <property type="entry name" value="HTH_OST"/>
    <property type="match status" value="1"/>
</dbReference>
<evidence type="ECO:0000259" key="1">
    <source>
        <dbReference type="PROSITE" id="PS51644"/>
    </source>
</evidence>
<organism evidence="2 3">
    <name type="scientific">Moraxella lacunata</name>
    <dbReference type="NCBI Taxonomy" id="477"/>
    <lineage>
        <taxon>Bacteria</taxon>
        <taxon>Pseudomonadati</taxon>
        <taxon>Pseudomonadota</taxon>
        <taxon>Gammaproteobacteria</taxon>
        <taxon>Moraxellales</taxon>
        <taxon>Moraxellaceae</taxon>
        <taxon>Moraxella</taxon>
    </lineage>
</organism>
<gene>
    <name evidence="2" type="ORF">A9309_03470</name>
</gene>
<dbReference type="RefSeq" id="WP_065255484.1">
    <property type="nucleotide sequence ID" value="NZ_JBPAGO010000001.1"/>
</dbReference>
<proteinExistence type="predicted"/>
<dbReference type="Pfam" id="PF12872">
    <property type="entry name" value="OST-HTH"/>
    <property type="match status" value="1"/>
</dbReference>
<dbReference type="Proteomes" id="UP000092607">
    <property type="component" value="Unassembled WGS sequence"/>
</dbReference>
<name>A0A1B8Q5U6_MORLA</name>
<dbReference type="CDD" id="cd10146">
    <property type="entry name" value="LabA_like_C"/>
    <property type="match status" value="1"/>
</dbReference>
<comment type="caution">
    <text evidence="2">The sequence shown here is derived from an EMBL/GenBank/DDBJ whole genome shotgun (WGS) entry which is preliminary data.</text>
</comment>
<sequence>MPNQQVEVDEPTLQLIYKSIKDVADDDGWANLSTLGNHLATIKPDFDTRTYRRAKLSGLLQALDLFEIKLEGSQKFVRDFFPNPDFCRFLKTSTLILTRVYF</sequence>
<dbReference type="Gene3D" id="3.30.420.610">
    <property type="entry name" value="LOTUS domain-like"/>
    <property type="match status" value="1"/>
</dbReference>
<dbReference type="InterPro" id="IPR025605">
    <property type="entry name" value="OST-HTH/LOTUS_dom"/>
</dbReference>
<dbReference type="OrthoDB" id="2379772at2"/>
<accession>A0A1B8Q5U6</accession>
<dbReference type="EMBL" id="LZMS01000037">
    <property type="protein sequence ID" value="OBX65123.1"/>
    <property type="molecule type" value="Genomic_DNA"/>
</dbReference>
<feature type="domain" description="HTH OST-type" evidence="1">
    <location>
        <begin position="8"/>
        <end position="82"/>
    </location>
</feature>
<evidence type="ECO:0000313" key="2">
    <source>
        <dbReference type="EMBL" id="OBX65123.1"/>
    </source>
</evidence>